<evidence type="ECO:0000313" key="3">
    <source>
        <dbReference type="EMBL" id="CAI7996792.1"/>
    </source>
</evidence>
<dbReference type="Proteomes" id="UP001174909">
    <property type="component" value="Unassembled WGS sequence"/>
</dbReference>
<protein>
    <submittedName>
        <fullName evidence="3">Cobyric acid synthase</fullName>
    </submittedName>
</protein>
<keyword evidence="4" id="KW-1185">Reference proteome</keyword>
<evidence type="ECO:0000259" key="2">
    <source>
        <dbReference type="Pfam" id="PF07685"/>
    </source>
</evidence>
<dbReference type="Gene3D" id="3.40.50.880">
    <property type="match status" value="1"/>
</dbReference>
<keyword evidence="1" id="KW-0315">Glutamine amidotransferase</keyword>
<dbReference type="PANTHER" id="PTHR21343:SF1">
    <property type="entry name" value="COBYRIC ACID SYNTHASE"/>
    <property type="match status" value="1"/>
</dbReference>
<dbReference type="PANTHER" id="PTHR21343">
    <property type="entry name" value="DETHIOBIOTIN SYNTHETASE"/>
    <property type="match status" value="1"/>
</dbReference>
<dbReference type="InterPro" id="IPR033949">
    <property type="entry name" value="CobQ_GATase1"/>
</dbReference>
<sequence length="206" mass="21974">MWMERQGLSQAVVRAIDHGSAVIGICGGYQMLGKTLLDPDRIESDIGAADGLGLLPLITTFAGTKETHRVEATVRQEASAPGHLMSGAVGEPVIGYEIHMGQTSGEGVIPAFNVVDRADAAVTSATAFDGALDANGRVMGTYIHGLFHNAGVRRAILGELARRKGVGLPEGVDVTRDREYDRLADWVRDSLRMDLIYDMVGMTPAL</sequence>
<evidence type="ECO:0000256" key="1">
    <source>
        <dbReference type="ARBA" id="ARBA00022962"/>
    </source>
</evidence>
<dbReference type="InterPro" id="IPR011698">
    <property type="entry name" value="GATase_3"/>
</dbReference>
<evidence type="ECO:0000313" key="4">
    <source>
        <dbReference type="Proteomes" id="UP001174909"/>
    </source>
</evidence>
<comment type="caution">
    <text evidence="3">The sequence shown here is derived from an EMBL/GenBank/DDBJ whole genome shotgun (WGS) entry which is preliminary data.</text>
</comment>
<organism evidence="3 4">
    <name type="scientific">Geodia barretti</name>
    <name type="common">Barrett's horny sponge</name>
    <dbReference type="NCBI Taxonomy" id="519541"/>
    <lineage>
        <taxon>Eukaryota</taxon>
        <taxon>Metazoa</taxon>
        <taxon>Porifera</taxon>
        <taxon>Demospongiae</taxon>
        <taxon>Heteroscleromorpha</taxon>
        <taxon>Tetractinellida</taxon>
        <taxon>Astrophorina</taxon>
        <taxon>Geodiidae</taxon>
        <taxon>Geodia</taxon>
    </lineage>
</organism>
<reference evidence="3" key="1">
    <citation type="submission" date="2023-03" db="EMBL/GenBank/DDBJ databases">
        <authorList>
            <person name="Steffen K."/>
            <person name="Cardenas P."/>
        </authorList>
    </citation>
    <scope>NUCLEOTIDE SEQUENCE</scope>
</reference>
<dbReference type="Pfam" id="PF07685">
    <property type="entry name" value="GATase_3"/>
    <property type="match status" value="1"/>
</dbReference>
<proteinExistence type="predicted"/>
<accession>A0AA35QZ88</accession>
<feature type="domain" description="CobB/CobQ-like glutamine amidotransferase" evidence="2">
    <location>
        <begin position="2"/>
        <end position="150"/>
    </location>
</feature>
<dbReference type="CDD" id="cd01750">
    <property type="entry name" value="GATase1_CobQ"/>
    <property type="match status" value="1"/>
</dbReference>
<dbReference type="EMBL" id="CASHTH010000279">
    <property type="protein sequence ID" value="CAI7996792.1"/>
    <property type="molecule type" value="Genomic_DNA"/>
</dbReference>
<name>A0AA35QZ88_GEOBA</name>
<dbReference type="PROSITE" id="PS51274">
    <property type="entry name" value="GATASE_COBBQ"/>
    <property type="match status" value="1"/>
</dbReference>
<dbReference type="InterPro" id="IPR029062">
    <property type="entry name" value="Class_I_gatase-like"/>
</dbReference>
<dbReference type="AlphaFoldDB" id="A0AA35QZ88"/>
<dbReference type="SUPFAM" id="SSF52317">
    <property type="entry name" value="Class I glutamine amidotransferase-like"/>
    <property type="match status" value="1"/>
</dbReference>
<dbReference type="GO" id="GO:0003824">
    <property type="term" value="F:catalytic activity"/>
    <property type="evidence" value="ECO:0007669"/>
    <property type="project" value="InterPro"/>
</dbReference>
<gene>
    <name evidence="3" type="ORF">GBAR_LOCUS1963</name>
</gene>